<evidence type="ECO:0000256" key="4">
    <source>
        <dbReference type="ARBA" id="ARBA00022825"/>
    </source>
</evidence>
<evidence type="ECO:0000256" key="5">
    <source>
        <dbReference type="ARBA" id="ARBA00023157"/>
    </source>
</evidence>
<dbReference type="InterPro" id="IPR043504">
    <property type="entry name" value="Peptidase_S1_PA_chymotrypsin"/>
</dbReference>
<feature type="non-terminal residue" evidence="7">
    <location>
        <position position="1"/>
    </location>
</feature>
<evidence type="ECO:0000256" key="1">
    <source>
        <dbReference type="ARBA" id="ARBA00007664"/>
    </source>
</evidence>
<evidence type="ECO:0000256" key="3">
    <source>
        <dbReference type="ARBA" id="ARBA00022801"/>
    </source>
</evidence>
<dbReference type="GO" id="GO:0006508">
    <property type="term" value="P:proteolysis"/>
    <property type="evidence" value="ECO:0007669"/>
    <property type="project" value="UniProtKB-KW"/>
</dbReference>
<dbReference type="OrthoDB" id="6503143at2759"/>
<dbReference type="InterPro" id="IPR001314">
    <property type="entry name" value="Peptidase_S1A"/>
</dbReference>
<dbReference type="EMBL" id="OC879266">
    <property type="protein sequence ID" value="CAD7641082.1"/>
    <property type="molecule type" value="Genomic_DNA"/>
</dbReference>
<dbReference type="Proteomes" id="UP000759131">
    <property type="component" value="Unassembled WGS sequence"/>
</dbReference>
<evidence type="ECO:0000256" key="2">
    <source>
        <dbReference type="ARBA" id="ARBA00022670"/>
    </source>
</evidence>
<keyword evidence="4" id="KW-0720">Serine protease</keyword>
<dbReference type="EMBL" id="CAJPIZ010024691">
    <property type="protein sequence ID" value="CAG2118546.1"/>
    <property type="molecule type" value="Genomic_DNA"/>
</dbReference>
<dbReference type="GO" id="GO:0004252">
    <property type="term" value="F:serine-type endopeptidase activity"/>
    <property type="evidence" value="ECO:0007669"/>
    <property type="project" value="InterPro"/>
</dbReference>
<dbReference type="AlphaFoldDB" id="A0A7R9QCT3"/>
<proteinExistence type="inferred from homology"/>
<dbReference type="SUPFAM" id="SSF50494">
    <property type="entry name" value="Trypsin-like serine proteases"/>
    <property type="match status" value="2"/>
</dbReference>
<dbReference type="Pfam" id="PF00089">
    <property type="entry name" value="Trypsin"/>
    <property type="match status" value="2"/>
</dbReference>
<keyword evidence="8" id="KW-1185">Reference proteome</keyword>
<dbReference type="InterPro" id="IPR050430">
    <property type="entry name" value="Peptidase_S1"/>
</dbReference>
<protein>
    <recommendedName>
        <fullName evidence="6">Peptidase S1 domain-containing protein</fullName>
    </recommendedName>
</protein>
<dbReference type="InterPro" id="IPR009003">
    <property type="entry name" value="Peptidase_S1_PA"/>
</dbReference>
<dbReference type="CDD" id="cd00190">
    <property type="entry name" value="Tryp_SPc"/>
    <property type="match status" value="1"/>
</dbReference>
<dbReference type="SMART" id="SM00020">
    <property type="entry name" value="Tryp_SPc"/>
    <property type="match status" value="1"/>
</dbReference>
<dbReference type="PROSITE" id="PS50240">
    <property type="entry name" value="TRYPSIN_DOM"/>
    <property type="match status" value="2"/>
</dbReference>
<organism evidence="7">
    <name type="scientific">Medioppia subpectinata</name>
    <dbReference type="NCBI Taxonomy" id="1979941"/>
    <lineage>
        <taxon>Eukaryota</taxon>
        <taxon>Metazoa</taxon>
        <taxon>Ecdysozoa</taxon>
        <taxon>Arthropoda</taxon>
        <taxon>Chelicerata</taxon>
        <taxon>Arachnida</taxon>
        <taxon>Acari</taxon>
        <taxon>Acariformes</taxon>
        <taxon>Sarcoptiformes</taxon>
        <taxon>Oribatida</taxon>
        <taxon>Brachypylina</taxon>
        <taxon>Oppioidea</taxon>
        <taxon>Oppiidae</taxon>
        <taxon>Medioppia</taxon>
    </lineage>
</organism>
<sequence>VHELWDAETFDYDYCVLTLETDIVQSPTVQTVELATSAPTQGTTAQLTGWGKTSGTSSTLPYLLQYTIMDIVSWEVCKNLWEPAGHMLTDRMICASHPTASGCNGDSGGPLVVDGKLVVAQIAHAYIAISPRYNNGRIVGGTDAKADQAPFQVSIVLYTGWFDYLHICGGSLAGRRSVVTAAHCCDGYHASDLEARYDGLDFVTLKTINKVTKIDIHEGFNSQTHDWDYCVLTLRDDVVKSPTVQTIELATSVPLTGSAAHLTGWGRIPVTSAKALLQYTPMVIVSRQQCNEIWEPACQTVTERMICASNPSAGGCSGDVGNPLVADGRLVGILSWYGKDCPANTVEWPNLYSDVANQWQWLDDRIAK</sequence>
<feature type="domain" description="Peptidase S1" evidence="6">
    <location>
        <begin position="138"/>
        <end position="367"/>
    </location>
</feature>
<evidence type="ECO:0000313" key="8">
    <source>
        <dbReference type="Proteomes" id="UP000759131"/>
    </source>
</evidence>
<dbReference type="PROSITE" id="PS00134">
    <property type="entry name" value="TRYPSIN_HIS"/>
    <property type="match status" value="1"/>
</dbReference>
<feature type="domain" description="Peptidase S1" evidence="6">
    <location>
        <begin position="1"/>
        <end position="140"/>
    </location>
</feature>
<name>A0A7R9QCT3_9ACAR</name>
<comment type="similarity">
    <text evidence="1">Belongs to the peptidase S1 family.</text>
</comment>
<dbReference type="InterPro" id="IPR018114">
    <property type="entry name" value="TRYPSIN_HIS"/>
</dbReference>
<evidence type="ECO:0000313" key="7">
    <source>
        <dbReference type="EMBL" id="CAD7641082.1"/>
    </source>
</evidence>
<dbReference type="PANTHER" id="PTHR24276:SF98">
    <property type="entry name" value="FI18310P1-RELATED"/>
    <property type="match status" value="1"/>
</dbReference>
<dbReference type="PANTHER" id="PTHR24276">
    <property type="entry name" value="POLYSERASE-RELATED"/>
    <property type="match status" value="1"/>
</dbReference>
<dbReference type="PRINTS" id="PR00722">
    <property type="entry name" value="CHYMOTRYPSIN"/>
</dbReference>
<dbReference type="Gene3D" id="2.40.10.10">
    <property type="entry name" value="Trypsin-like serine proteases"/>
    <property type="match status" value="2"/>
</dbReference>
<keyword evidence="2" id="KW-0645">Protease</keyword>
<evidence type="ECO:0000259" key="6">
    <source>
        <dbReference type="PROSITE" id="PS50240"/>
    </source>
</evidence>
<keyword evidence="5" id="KW-1015">Disulfide bond</keyword>
<dbReference type="InterPro" id="IPR001254">
    <property type="entry name" value="Trypsin_dom"/>
</dbReference>
<accession>A0A7R9QCT3</accession>
<reference evidence="7" key="1">
    <citation type="submission" date="2020-11" db="EMBL/GenBank/DDBJ databases">
        <authorList>
            <person name="Tran Van P."/>
        </authorList>
    </citation>
    <scope>NUCLEOTIDE SEQUENCE</scope>
</reference>
<gene>
    <name evidence="7" type="ORF">OSB1V03_LOCUS18497</name>
</gene>
<keyword evidence="3" id="KW-0378">Hydrolase</keyword>